<keyword evidence="2" id="KW-1185">Reference proteome</keyword>
<sequence>MTVGSRLWLGVHRTPYVMSASFWPAARGVLVSADSSGLLIRFLQVGVWWAPPLMVGGALASTIPPSLQRRGRRLHPDLP</sequence>
<name>A0ABP8AFI3_9ACTN</name>
<gene>
    <name evidence="1" type="ORF">GCM10022252_09680</name>
</gene>
<reference evidence="2" key="1">
    <citation type="journal article" date="2019" name="Int. J. Syst. Evol. Microbiol.">
        <title>The Global Catalogue of Microorganisms (GCM) 10K type strain sequencing project: providing services to taxonomists for standard genome sequencing and annotation.</title>
        <authorList>
            <consortium name="The Broad Institute Genomics Platform"/>
            <consortium name="The Broad Institute Genome Sequencing Center for Infectious Disease"/>
            <person name="Wu L."/>
            <person name="Ma J."/>
        </authorList>
    </citation>
    <scope>NUCLEOTIDE SEQUENCE [LARGE SCALE GENOMIC DNA]</scope>
    <source>
        <strain evidence="2">JCM 17388</strain>
    </source>
</reference>
<organism evidence="1 2">
    <name type="scientific">Streptosporangium oxazolinicum</name>
    <dbReference type="NCBI Taxonomy" id="909287"/>
    <lineage>
        <taxon>Bacteria</taxon>
        <taxon>Bacillati</taxon>
        <taxon>Actinomycetota</taxon>
        <taxon>Actinomycetes</taxon>
        <taxon>Streptosporangiales</taxon>
        <taxon>Streptosporangiaceae</taxon>
        <taxon>Streptosporangium</taxon>
    </lineage>
</organism>
<accession>A0ABP8AFI3</accession>
<evidence type="ECO:0000313" key="1">
    <source>
        <dbReference type="EMBL" id="GAA4182959.1"/>
    </source>
</evidence>
<dbReference type="Proteomes" id="UP001501251">
    <property type="component" value="Unassembled WGS sequence"/>
</dbReference>
<dbReference type="EMBL" id="BAABAQ010000001">
    <property type="protein sequence ID" value="GAA4182959.1"/>
    <property type="molecule type" value="Genomic_DNA"/>
</dbReference>
<proteinExistence type="predicted"/>
<comment type="caution">
    <text evidence="1">The sequence shown here is derived from an EMBL/GenBank/DDBJ whole genome shotgun (WGS) entry which is preliminary data.</text>
</comment>
<evidence type="ECO:0000313" key="2">
    <source>
        <dbReference type="Proteomes" id="UP001501251"/>
    </source>
</evidence>
<protein>
    <submittedName>
        <fullName evidence="1">Uncharacterized protein</fullName>
    </submittedName>
</protein>